<evidence type="ECO:0000259" key="4">
    <source>
        <dbReference type="Pfam" id="PF02397"/>
    </source>
</evidence>
<dbReference type="PANTHER" id="PTHR30576:SF10">
    <property type="entry name" value="SLL5057 PROTEIN"/>
    <property type="match status" value="1"/>
</dbReference>
<dbReference type="InterPro" id="IPR003362">
    <property type="entry name" value="Bact_transf"/>
</dbReference>
<keyword evidence="6" id="KW-1185">Reference proteome</keyword>
<gene>
    <name evidence="5" type="ORF">ABIE08_002491</name>
</gene>
<dbReference type="RefSeq" id="WP_354551353.1">
    <property type="nucleotide sequence ID" value="NZ_JBEPSM010000001.1"/>
</dbReference>
<keyword evidence="3" id="KW-0472">Membrane</keyword>
<evidence type="ECO:0000256" key="2">
    <source>
        <dbReference type="ARBA" id="ARBA00023169"/>
    </source>
</evidence>
<feature type="transmembrane region" description="Helical" evidence="3">
    <location>
        <begin position="43"/>
        <end position="67"/>
    </location>
</feature>
<comment type="caution">
    <text evidence="5">The sequence shown here is derived from an EMBL/GenBank/DDBJ whole genome shotgun (WGS) entry which is preliminary data.</text>
</comment>
<organism evidence="5 6">
    <name type="scientific">Kaistia defluvii</name>
    <dbReference type="NCBI Taxonomy" id="410841"/>
    <lineage>
        <taxon>Bacteria</taxon>
        <taxon>Pseudomonadati</taxon>
        <taxon>Pseudomonadota</taxon>
        <taxon>Alphaproteobacteria</taxon>
        <taxon>Hyphomicrobiales</taxon>
        <taxon>Kaistiaceae</taxon>
        <taxon>Kaistia</taxon>
    </lineage>
</organism>
<dbReference type="Pfam" id="PF02397">
    <property type="entry name" value="Bac_transf"/>
    <property type="match status" value="1"/>
</dbReference>
<accession>A0ABV2QZY9</accession>
<keyword evidence="2" id="KW-0270">Exopolysaccharide synthesis</keyword>
<sequence>MDPKFEIASARSLENAAIPASAPERRRRGVDAREYPFKRGFDIVLAAAMLLLLLPVAILIAGLIGLGGQPIFFRSHRIGRGGRRFAMYKFRTMEPDAERRLETYLANNPQARIDYESRYKLKGDPRVTLLGRFLRQFSLDELPQLINVLKGEMSLVGPRPRLLREIADAERYNTRHFEAYYLCRPGMTGLWQVSGRSDTDYHTRIRLDAIYVRQMSLLQDLAILAQTIPVVLLGRGEY</sequence>
<dbReference type="Proteomes" id="UP001549321">
    <property type="component" value="Unassembled WGS sequence"/>
</dbReference>
<keyword evidence="3" id="KW-0812">Transmembrane</keyword>
<evidence type="ECO:0000256" key="3">
    <source>
        <dbReference type="SAM" id="Phobius"/>
    </source>
</evidence>
<dbReference type="PANTHER" id="PTHR30576">
    <property type="entry name" value="COLANIC BIOSYNTHESIS UDP-GLUCOSE LIPID CARRIER TRANSFERASE"/>
    <property type="match status" value="1"/>
</dbReference>
<evidence type="ECO:0000256" key="1">
    <source>
        <dbReference type="ARBA" id="ARBA00006464"/>
    </source>
</evidence>
<evidence type="ECO:0000313" key="6">
    <source>
        <dbReference type="Proteomes" id="UP001549321"/>
    </source>
</evidence>
<keyword evidence="3" id="KW-1133">Transmembrane helix</keyword>
<proteinExistence type="inferred from homology"/>
<evidence type="ECO:0000313" key="5">
    <source>
        <dbReference type="EMBL" id="MET4634578.1"/>
    </source>
</evidence>
<comment type="similarity">
    <text evidence="1">Belongs to the bacterial sugar transferase family.</text>
</comment>
<dbReference type="EMBL" id="JBEPSM010000001">
    <property type="protein sequence ID" value="MET4634578.1"/>
    <property type="molecule type" value="Genomic_DNA"/>
</dbReference>
<feature type="domain" description="Bacterial sugar transferase" evidence="4">
    <location>
        <begin position="38"/>
        <end position="232"/>
    </location>
</feature>
<reference evidence="5 6" key="1">
    <citation type="submission" date="2024-06" db="EMBL/GenBank/DDBJ databases">
        <title>Sorghum-associated microbial communities from plants grown in Nebraska, USA.</title>
        <authorList>
            <person name="Schachtman D."/>
        </authorList>
    </citation>
    <scope>NUCLEOTIDE SEQUENCE [LARGE SCALE GENOMIC DNA]</scope>
    <source>
        <strain evidence="5 6">3207</strain>
    </source>
</reference>
<name>A0ABV2QZY9_9HYPH</name>
<protein>
    <submittedName>
        <fullName evidence="5">Exopolysaccharide production protein ExoY</fullName>
    </submittedName>
</protein>